<dbReference type="PIRSF" id="PIRSF000303">
    <property type="entry name" value="Glutathion_perox"/>
    <property type="match status" value="1"/>
</dbReference>
<dbReference type="PROSITE" id="PS51352">
    <property type="entry name" value="THIOREDOXIN_2"/>
    <property type="match status" value="1"/>
</dbReference>
<feature type="domain" description="Thioredoxin" evidence="5">
    <location>
        <begin position="25"/>
        <end position="183"/>
    </location>
</feature>
<dbReference type="GO" id="GO:0004601">
    <property type="term" value="F:peroxidase activity"/>
    <property type="evidence" value="ECO:0007669"/>
    <property type="project" value="UniProtKB-KW"/>
</dbReference>
<keyword evidence="7" id="KW-1185">Reference proteome</keyword>
<geneLocation type="plasmid" evidence="6">
    <name>unnamed1</name>
</geneLocation>
<evidence type="ECO:0000256" key="1">
    <source>
        <dbReference type="ARBA" id="ARBA00006926"/>
    </source>
</evidence>
<evidence type="ECO:0000256" key="4">
    <source>
        <dbReference type="RuleBase" id="RU000499"/>
    </source>
</evidence>
<accession>A0ABT1MPA7</accession>
<name>A0ABT1MPA7_9RHOB</name>
<dbReference type="PRINTS" id="PR01011">
    <property type="entry name" value="GLUTPROXDASE"/>
</dbReference>
<comment type="similarity">
    <text evidence="1 4">Belongs to the glutathione peroxidase family.</text>
</comment>
<dbReference type="Gene3D" id="3.40.30.10">
    <property type="entry name" value="Glutaredoxin"/>
    <property type="match status" value="1"/>
</dbReference>
<reference evidence="6 7" key="1">
    <citation type="submission" date="2022-03" db="EMBL/GenBank/DDBJ databases">
        <authorList>
            <person name="He Y."/>
        </authorList>
    </citation>
    <scope>NUCLEOTIDE SEQUENCE [LARGE SCALE GENOMIC DNA]</scope>
    <source>
        <strain evidence="6 7">TK19116</strain>
        <plasmid evidence="6">unnamed1</plasmid>
    </source>
</reference>
<proteinExistence type="inferred from homology"/>
<sequence>MKRRVFTALMMALGSAITLRRPRIAEAAGPAPTFTFPGIDGSTIDSAEWRGKPALVVNTASLCGFTPQLEDMQALYESHAPKGLVVVAVPSDDFAQELDDAKKVKEFCTLQYGITLPMTDILHVKGKDAHPFYAWVKEQSGFQPGWNFNKILLGPDGNIVATWGSMTKPGSDAILSKVEPLLPRS</sequence>
<protein>
    <recommendedName>
        <fullName evidence="4">Glutathione peroxidase</fullName>
    </recommendedName>
</protein>
<evidence type="ECO:0000313" key="7">
    <source>
        <dbReference type="Proteomes" id="UP001203945"/>
    </source>
</evidence>
<evidence type="ECO:0000256" key="3">
    <source>
        <dbReference type="ARBA" id="ARBA00023002"/>
    </source>
</evidence>
<dbReference type="InterPro" id="IPR000889">
    <property type="entry name" value="Glutathione_peroxidase"/>
</dbReference>
<dbReference type="PANTHER" id="PTHR11592:SF78">
    <property type="entry name" value="GLUTATHIONE PEROXIDASE"/>
    <property type="match status" value="1"/>
</dbReference>
<dbReference type="CDD" id="cd00340">
    <property type="entry name" value="GSH_Peroxidase"/>
    <property type="match status" value="1"/>
</dbReference>
<dbReference type="PROSITE" id="PS51355">
    <property type="entry name" value="GLUTATHIONE_PEROXID_3"/>
    <property type="match status" value="1"/>
</dbReference>
<gene>
    <name evidence="6" type="ORF">MLD63_02875</name>
</gene>
<dbReference type="RefSeq" id="WP_255328329.1">
    <property type="nucleotide sequence ID" value="NZ_JAKZEU010000001.1"/>
</dbReference>
<keyword evidence="3 4" id="KW-0560">Oxidoreductase</keyword>
<keyword evidence="6" id="KW-0614">Plasmid</keyword>
<comment type="caution">
    <text evidence="6">The sequence shown here is derived from an EMBL/GenBank/DDBJ whole genome shotgun (WGS) entry which is preliminary data.</text>
</comment>
<dbReference type="SUPFAM" id="SSF52833">
    <property type="entry name" value="Thioredoxin-like"/>
    <property type="match status" value="1"/>
</dbReference>
<dbReference type="Pfam" id="PF00255">
    <property type="entry name" value="GSHPx"/>
    <property type="match status" value="1"/>
</dbReference>
<dbReference type="InterPro" id="IPR036249">
    <property type="entry name" value="Thioredoxin-like_sf"/>
</dbReference>
<dbReference type="PANTHER" id="PTHR11592">
    <property type="entry name" value="GLUTATHIONE PEROXIDASE"/>
    <property type="match status" value="1"/>
</dbReference>
<organism evidence="6 7">
    <name type="scientific">Paracoccus albicereus</name>
    <dbReference type="NCBI Taxonomy" id="2922394"/>
    <lineage>
        <taxon>Bacteria</taxon>
        <taxon>Pseudomonadati</taxon>
        <taxon>Pseudomonadota</taxon>
        <taxon>Alphaproteobacteria</taxon>
        <taxon>Rhodobacterales</taxon>
        <taxon>Paracoccaceae</taxon>
        <taxon>Paracoccus</taxon>
    </lineage>
</organism>
<keyword evidence="2 4" id="KW-0575">Peroxidase</keyword>
<dbReference type="EMBL" id="JAKZEU010000001">
    <property type="protein sequence ID" value="MCQ0969381.1"/>
    <property type="molecule type" value="Genomic_DNA"/>
</dbReference>
<dbReference type="Proteomes" id="UP001203945">
    <property type="component" value="Unassembled WGS sequence"/>
</dbReference>
<evidence type="ECO:0000259" key="5">
    <source>
        <dbReference type="PROSITE" id="PS51352"/>
    </source>
</evidence>
<dbReference type="InterPro" id="IPR013766">
    <property type="entry name" value="Thioredoxin_domain"/>
</dbReference>
<evidence type="ECO:0000313" key="6">
    <source>
        <dbReference type="EMBL" id="MCQ0969381.1"/>
    </source>
</evidence>
<evidence type="ECO:0000256" key="2">
    <source>
        <dbReference type="ARBA" id="ARBA00022559"/>
    </source>
</evidence>